<dbReference type="InterPro" id="IPR020472">
    <property type="entry name" value="WD40_PAC1"/>
</dbReference>
<dbReference type="PANTHER" id="PTHR22850">
    <property type="entry name" value="WD40 REPEAT FAMILY"/>
    <property type="match status" value="1"/>
</dbReference>
<dbReference type="Pfam" id="PF00400">
    <property type="entry name" value="WD40"/>
    <property type="match status" value="3"/>
</dbReference>
<evidence type="ECO:0000256" key="5">
    <source>
        <dbReference type="ARBA" id="ARBA00023242"/>
    </source>
</evidence>
<feature type="region of interest" description="Disordered" evidence="7">
    <location>
        <begin position="446"/>
        <end position="530"/>
    </location>
</feature>
<evidence type="ECO:0000256" key="4">
    <source>
        <dbReference type="ARBA" id="ARBA00022853"/>
    </source>
</evidence>
<comment type="caution">
    <text evidence="9">The sequence shown here is derived from an EMBL/GenBank/DDBJ whole genome shotgun (WGS) entry which is preliminary data.</text>
</comment>
<dbReference type="Pfam" id="PF12265">
    <property type="entry name" value="CAF1C_H4-bd"/>
    <property type="match status" value="1"/>
</dbReference>
<keyword evidence="10" id="KW-1185">Reference proteome</keyword>
<feature type="domain" description="Histone-binding protein RBBP4-like N-terminal" evidence="8">
    <location>
        <begin position="41"/>
        <end position="111"/>
    </location>
</feature>
<dbReference type="InterPro" id="IPR036322">
    <property type="entry name" value="WD40_repeat_dom_sf"/>
</dbReference>
<dbReference type="InterPro" id="IPR022052">
    <property type="entry name" value="Histone-bd_RBBP4-like_N"/>
</dbReference>
<dbReference type="InterPro" id="IPR015943">
    <property type="entry name" value="WD40/YVTN_repeat-like_dom_sf"/>
</dbReference>
<dbReference type="OMA" id="PHEEGCL"/>
<evidence type="ECO:0000256" key="1">
    <source>
        <dbReference type="ARBA" id="ARBA00004123"/>
    </source>
</evidence>
<evidence type="ECO:0000256" key="6">
    <source>
        <dbReference type="PROSITE-ProRule" id="PRU00221"/>
    </source>
</evidence>
<dbReference type="InterPro" id="IPR001680">
    <property type="entry name" value="WD40_rpt"/>
</dbReference>
<keyword evidence="4" id="KW-0156">Chromatin regulator</keyword>
<dbReference type="AlphaFoldDB" id="G4TFP4"/>
<dbReference type="InterPro" id="IPR050459">
    <property type="entry name" value="WD_repeat_RBAP46/RBAP48/MSI1"/>
</dbReference>
<feature type="repeat" description="WD" evidence="6">
    <location>
        <begin position="397"/>
        <end position="432"/>
    </location>
</feature>
<proteinExistence type="predicted"/>
<gene>
    <name evidence="9" type="ORF">PIIN_04087</name>
</gene>
<comment type="subcellular location">
    <subcellularLocation>
        <location evidence="1">Nucleus</location>
    </subcellularLocation>
</comment>
<dbReference type="SMART" id="SM00320">
    <property type="entry name" value="WD40"/>
    <property type="match status" value="6"/>
</dbReference>
<feature type="region of interest" description="Disordered" evidence="7">
    <location>
        <begin position="1"/>
        <end position="34"/>
    </location>
</feature>
<dbReference type="Gene3D" id="2.130.10.10">
    <property type="entry name" value="YVTN repeat-like/Quinoprotein amine dehydrogenase"/>
    <property type="match status" value="1"/>
</dbReference>
<dbReference type="PRINTS" id="PR00320">
    <property type="entry name" value="GPROTEINBRPT"/>
</dbReference>
<dbReference type="STRING" id="1109443.G4TFP4"/>
<keyword evidence="2 6" id="KW-0853">WD repeat</keyword>
<dbReference type="PROSITE" id="PS50294">
    <property type="entry name" value="WD_REPEATS_REGION"/>
    <property type="match status" value="2"/>
</dbReference>
<reference evidence="9 10" key="1">
    <citation type="journal article" date="2011" name="PLoS Pathog.">
        <title>Endophytic Life Strategies Decoded by Genome and Transcriptome Analyses of the Mutualistic Root Symbiont Piriformospora indica.</title>
        <authorList>
            <person name="Zuccaro A."/>
            <person name="Lahrmann U."/>
            <person name="Guldener U."/>
            <person name="Langen G."/>
            <person name="Pfiffi S."/>
            <person name="Biedenkopf D."/>
            <person name="Wong P."/>
            <person name="Samans B."/>
            <person name="Grimm C."/>
            <person name="Basiewicz M."/>
            <person name="Murat C."/>
            <person name="Martin F."/>
            <person name="Kogel K.H."/>
        </authorList>
    </citation>
    <scope>NUCLEOTIDE SEQUENCE [LARGE SCALE GENOMIC DNA]</scope>
    <source>
        <strain evidence="9 10">DSM 11827</strain>
    </source>
</reference>
<keyword evidence="3" id="KW-0677">Repeat</keyword>
<evidence type="ECO:0000256" key="7">
    <source>
        <dbReference type="SAM" id="MobiDB-lite"/>
    </source>
</evidence>
<evidence type="ECO:0000259" key="8">
    <source>
        <dbReference type="Pfam" id="PF12265"/>
    </source>
</evidence>
<evidence type="ECO:0000313" key="9">
    <source>
        <dbReference type="EMBL" id="CCA70148.1"/>
    </source>
</evidence>
<protein>
    <submittedName>
        <fullName evidence="9">Probable Chromatin assembly factor 1 subunit c</fullName>
    </submittedName>
</protein>
<sequence>MPSRMEIEEGSDNERDGVTSTANAVDKAQEEGVDENQTINEEYKIWKKNAPYLYDVVITHALDWPTLTCQWFPDREVVPGKPFTNHRLLLGTHTSGQAPDFVQIASLQLPKRDELVAPAAPRASPFTITQKINHDGEINRARYMPQNPDLIATKTTSGDVWVFDRTKHPNKPEKEGVFKPDIILSGQSKEGFGLTWNESKAGHILSSSEDSTVCYWDIQSYPKSPSPLTAVTTFKGHESCVNDVSWNAYQENVFASVGDDGMLVIWDIRQGDKPAYRYQAHGGAKSGSRPEILSVAYSPANEFLLLTGGADQTIALHDMRTTSVETASRNASNSNRLHTFHAHTDEVMHVVWSPHVPSVFASGSADRRVNIWDMAQIGLEQTPDDAEDGPPELLFVHGGHMARIADLGWAPSVEDRWTLVSAGEDNVVMIWSPTWRIWASDEVRPKAGELERGSRKGAKYVSEEDEEEGEEDEDADEEMSGEGEGEEEPGETDTEAGRSAAGEDMRSSVAPSVASMRSAAKSTRDAMDED</sequence>
<dbReference type="GO" id="GO:0006325">
    <property type="term" value="P:chromatin organization"/>
    <property type="evidence" value="ECO:0007669"/>
    <property type="project" value="UniProtKB-KW"/>
</dbReference>
<feature type="repeat" description="WD" evidence="6">
    <location>
        <begin position="184"/>
        <end position="220"/>
    </location>
</feature>
<dbReference type="FunCoup" id="G4TFP4">
    <property type="interactions" value="758"/>
</dbReference>
<organism evidence="9 10">
    <name type="scientific">Serendipita indica (strain DSM 11827)</name>
    <name type="common">Root endophyte fungus</name>
    <name type="synonym">Piriformospora indica</name>
    <dbReference type="NCBI Taxonomy" id="1109443"/>
    <lineage>
        <taxon>Eukaryota</taxon>
        <taxon>Fungi</taxon>
        <taxon>Dikarya</taxon>
        <taxon>Basidiomycota</taxon>
        <taxon>Agaricomycotina</taxon>
        <taxon>Agaricomycetes</taxon>
        <taxon>Sebacinales</taxon>
        <taxon>Serendipitaceae</taxon>
        <taxon>Serendipita</taxon>
    </lineage>
</organism>
<dbReference type="GO" id="GO:0005634">
    <property type="term" value="C:nucleus"/>
    <property type="evidence" value="ECO:0007669"/>
    <property type="project" value="UniProtKB-SubCell"/>
</dbReference>
<feature type="compositionally biased region" description="Acidic residues" evidence="7">
    <location>
        <begin position="463"/>
        <end position="494"/>
    </location>
</feature>
<feature type="repeat" description="WD" evidence="6">
    <location>
        <begin position="234"/>
        <end position="276"/>
    </location>
</feature>
<dbReference type="OrthoDB" id="427795at2759"/>
<evidence type="ECO:0000256" key="2">
    <source>
        <dbReference type="ARBA" id="ARBA00022574"/>
    </source>
</evidence>
<accession>G4TFP4</accession>
<dbReference type="SUPFAM" id="SSF50978">
    <property type="entry name" value="WD40 repeat-like"/>
    <property type="match status" value="1"/>
</dbReference>
<name>G4TFP4_SERID</name>
<dbReference type="HOGENOM" id="CLU_020445_3_1_1"/>
<dbReference type="eggNOG" id="KOG0264">
    <property type="taxonomic scope" value="Eukaryota"/>
</dbReference>
<dbReference type="InParanoid" id="G4TFP4"/>
<dbReference type="PROSITE" id="PS50082">
    <property type="entry name" value="WD_REPEATS_2"/>
    <property type="match status" value="4"/>
</dbReference>
<evidence type="ECO:0000313" key="10">
    <source>
        <dbReference type="Proteomes" id="UP000007148"/>
    </source>
</evidence>
<keyword evidence="5" id="KW-0539">Nucleus</keyword>
<evidence type="ECO:0000256" key="3">
    <source>
        <dbReference type="ARBA" id="ARBA00022737"/>
    </source>
</evidence>
<dbReference type="EMBL" id="CAFZ01000073">
    <property type="protein sequence ID" value="CCA70148.1"/>
    <property type="molecule type" value="Genomic_DNA"/>
</dbReference>
<dbReference type="Proteomes" id="UP000007148">
    <property type="component" value="Unassembled WGS sequence"/>
</dbReference>
<feature type="repeat" description="WD" evidence="6">
    <location>
        <begin position="340"/>
        <end position="374"/>
    </location>
</feature>